<dbReference type="InterPro" id="IPR058624">
    <property type="entry name" value="MdtA-like_HH"/>
</dbReference>
<dbReference type="InterPro" id="IPR006143">
    <property type="entry name" value="RND_pump_MFP"/>
</dbReference>
<evidence type="ECO:0000259" key="4">
    <source>
        <dbReference type="Pfam" id="PF25876"/>
    </source>
</evidence>
<proteinExistence type="inferred from homology"/>
<keyword evidence="2" id="KW-0175">Coiled coil</keyword>
<dbReference type="GO" id="GO:1990281">
    <property type="term" value="C:efflux pump complex"/>
    <property type="evidence" value="ECO:0007669"/>
    <property type="project" value="TreeGrafter"/>
</dbReference>
<dbReference type="PROSITE" id="PS51257">
    <property type="entry name" value="PROKAR_LIPOPROTEIN"/>
    <property type="match status" value="1"/>
</dbReference>
<dbReference type="AlphaFoldDB" id="K2KEZ9"/>
<dbReference type="Gene3D" id="1.10.287.470">
    <property type="entry name" value="Helix hairpin bin"/>
    <property type="match status" value="1"/>
</dbReference>
<dbReference type="SUPFAM" id="SSF111369">
    <property type="entry name" value="HlyD-like secretion proteins"/>
    <property type="match status" value="1"/>
</dbReference>
<sequence>MSRLLPAAVTLPLLLTLGLSACSEPTTNAVDTQPRPVKLTTVSAGNEPRLRQFPAVVEAANVAELTFRVAGELSQLPGRPGVTVARGDLIAKLDPSDYQLVVDEAKARYELAESQYTRSQNLVEQGLMSASQFDEITSQMRVAKANLETAQANLNYTELRAPFAGVVAHLYVENYENIQAKQPIATLQMNDAIDISISVPENLFARVQRRVDYQPDVIFEADPKRAFKASLKEWDSQADAATNTYEVVFTMAKPRDLNILPGMSATVVVDTSAVIQYDADALFVPASAVFTPADNGDSDAHYVWRYQGDNERGQVEKVKVSVADISNAGIAITAGLKSGDQVVSAGVNQLQDGQLVRPWTRERGL</sequence>
<dbReference type="Proteomes" id="UP000014115">
    <property type="component" value="Unassembled WGS sequence"/>
</dbReference>
<dbReference type="Gene3D" id="2.40.420.20">
    <property type="match status" value="1"/>
</dbReference>
<protein>
    <submittedName>
        <fullName evidence="6">RND efflux system membrane fusion protein</fullName>
    </submittedName>
</protein>
<dbReference type="PANTHER" id="PTHR30469">
    <property type="entry name" value="MULTIDRUG RESISTANCE PROTEIN MDTA"/>
    <property type="match status" value="1"/>
</dbReference>
<dbReference type="OrthoDB" id="1185083at2"/>
<feature type="chain" id="PRO_5003862873" evidence="3">
    <location>
        <begin position="22"/>
        <end position="365"/>
    </location>
</feature>
<comment type="similarity">
    <text evidence="1">Belongs to the membrane fusion protein (MFP) (TC 8.A.1) family.</text>
</comment>
<evidence type="ECO:0000313" key="6">
    <source>
        <dbReference type="EMBL" id="EKE85302.1"/>
    </source>
</evidence>
<organism evidence="6 7">
    <name type="scientific">Idiomarina xiamenensis 10-D-4</name>
    <dbReference type="NCBI Taxonomy" id="740709"/>
    <lineage>
        <taxon>Bacteria</taxon>
        <taxon>Pseudomonadati</taxon>
        <taxon>Pseudomonadota</taxon>
        <taxon>Gammaproteobacteria</taxon>
        <taxon>Alteromonadales</taxon>
        <taxon>Idiomarinaceae</taxon>
        <taxon>Idiomarina</taxon>
    </lineage>
</organism>
<accession>K2KEZ9</accession>
<keyword evidence="3" id="KW-0732">Signal</keyword>
<evidence type="ECO:0000313" key="7">
    <source>
        <dbReference type="Proteomes" id="UP000014115"/>
    </source>
</evidence>
<evidence type="ECO:0000256" key="1">
    <source>
        <dbReference type="ARBA" id="ARBA00009477"/>
    </source>
</evidence>
<reference evidence="6 7" key="1">
    <citation type="journal article" date="2012" name="J. Bacteriol.">
        <title>Genome Sequence of Idiomarina xiamenensis Type Strain 10-D-4.</title>
        <authorList>
            <person name="Lai Q."/>
            <person name="Wang L."/>
            <person name="Wang W."/>
            <person name="Shao Z."/>
        </authorList>
    </citation>
    <scope>NUCLEOTIDE SEQUENCE [LARGE SCALE GENOMIC DNA]</scope>
    <source>
        <strain evidence="6 7">10-D-4</strain>
    </source>
</reference>
<dbReference type="InterPro" id="IPR058625">
    <property type="entry name" value="MdtA-like_BSH"/>
</dbReference>
<evidence type="ECO:0000256" key="3">
    <source>
        <dbReference type="SAM" id="SignalP"/>
    </source>
</evidence>
<dbReference type="eggNOG" id="COG0845">
    <property type="taxonomic scope" value="Bacteria"/>
</dbReference>
<dbReference type="PANTHER" id="PTHR30469:SF20">
    <property type="entry name" value="EFFLUX RND TRANSPORTER PERIPLASMIC ADAPTOR SUBUNIT"/>
    <property type="match status" value="1"/>
</dbReference>
<feature type="coiled-coil region" evidence="2">
    <location>
        <begin position="102"/>
        <end position="153"/>
    </location>
</feature>
<feature type="signal peptide" evidence="3">
    <location>
        <begin position="1"/>
        <end position="21"/>
    </location>
</feature>
<feature type="domain" description="Multidrug resistance protein MdtA-like alpha-helical hairpin" evidence="4">
    <location>
        <begin position="104"/>
        <end position="157"/>
    </location>
</feature>
<dbReference type="Pfam" id="PF25917">
    <property type="entry name" value="BSH_RND"/>
    <property type="match status" value="1"/>
</dbReference>
<dbReference type="NCBIfam" id="TIGR01730">
    <property type="entry name" value="RND_mfp"/>
    <property type="match status" value="1"/>
</dbReference>
<dbReference type="Gene3D" id="2.40.30.170">
    <property type="match status" value="1"/>
</dbReference>
<dbReference type="Gene3D" id="2.40.50.100">
    <property type="match status" value="1"/>
</dbReference>
<dbReference type="Pfam" id="PF25876">
    <property type="entry name" value="HH_MFP_RND"/>
    <property type="match status" value="1"/>
</dbReference>
<dbReference type="PATRIC" id="fig|740709.3.peg.627"/>
<evidence type="ECO:0000256" key="2">
    <source>
        <dbReference type="SAM" id="Coils"/>
    </source>
</evidence>
<dbReference type="STRING" id="740709.A10D4_03120"/>
<gene>
    <name evidence="6" type="ORF">A10D4_03120</name>
</gene>
<keyword evidence="7" id="KW-1185">Reference proteome</keyword>
<evidence type="ECO:0000259" key="5">
    <source>
        <dbReference type="Pfam" id="PF25917"/>
    </source>
</evidence>
<name>K2KEZ9_9GAMM</name>
<dbReference type="GO" id="GO:0015562">
    <property type="term" value="F:efflux transmembrane transporter activity"/>
    <property type="evidence" value="ECO:0007669"/>
    <property type="project" value="TreeGrafter"/>
</dbReference>
<dbReference type="EMBL" id="AMRG01000003">
    <property type="protein sequence ID" value="EKE85302.1"/>
    <property type="molecule type" value="Genomic_DNA"/>
</dbReference>
<comment type="caution">
    <text evidence="6">The sequence shown here is derived from an EMBL/GenBank/DDBJ whole genome shotgun (WGS) entry which is preliminary data.</text>
</comment>
<feature type="domain" description="Multidrug resistance protein MdtA-like barrel-sandwich hybrid" evidence="5">
    <location>
        <begin position="61"/>
        <end position="183"/>
    </location>
</feature>